<gene>
    <name evidence="1" type="ORF">HPU229336_01730</name>
</gene>
<dbReference type="Proteomes" id="UP000037800">
    <property type="component" value="Unassembled WGS sequence"/>
</dbReference>
<evidence type="ECO:0000313" key="1">
    <source>
        <dbReference type="EMBL" id="KPH50640.1"/>
    </source>
</evidence>
<dbReference type="AlphaFoldDB" id="A0AAW3J5I4"/>
<sequence length="356" mass="42510">MRFFSGKEMVFYFLPAKECDRENLEDFLEEKICKILNLKMDCEYFLRYFEIQNNFYCLLLNKEVLQGYTQDFEDFLTHPVFFTSQMLNANKEYQFFIVENTFCGTEFMLIGYFKDKMIYLQQFNALEDAMARMMEFSQNYPNAAFYFWSLDKNNEKEFQKYSSKIEILEQSWESLTLEEQFNFNPIQKEIPLRKQRVSKLLSFMAVGGICGVFYPLLLFAWALWEGENCKNLQEQIKKQKDTQQLQVQNYSALQKEILALEQKHQKLQEVFAQNEAFLQRFLLTSPRISSFFEQISSYLQIQDVKIAYFHANKNIFEFLLVGEGSAEFLRILEQEKLGKLEVIQAIDSFYFVRIAV</sequence>
<evidence type="ECO:0008006" key="3">
    <source>
        <dbReference type="Google" id="ProtNLM"/>
    </source>
</evidence>
<reference evidence="1 2" key="1">
    <citation type="submission" date="2014-06" db="EMBL/GenBank/DDBJ databases">
        <title>Helicobacter pullorum isolates in fresh chicken meat - phenotypic and genotypic features.</title>
        <authorList>
            <person name="Borges V."/>
            <person name="Santos A."/>
            <person name="Correia C.B."/>
            <person name="Saraiva M."/>
            <person name="Menard A."/>
            <person name="Vieira L."/>
            <person name="Sampaio D.A."/>
            <person name="Gomes J.P."/>
            <person name="Oleastro M."/>
        </authorList>
    </citation>
    <scope>NUCLEOTIDE SEQUENCE [LARGE SCALE GENOMIC DNA]</scope>
    <source>
        <strain evidence="1 2">229336/12</strain>
    </source>
</reference>
<organism evidence="1 2">
    <name type="scientific">Helicobacter pullorum</name>
    <dbReference type="NCBI Taxonomy" id="35818"/>
    <lineage>
        <taxon>Bacteria</taxon>
        <taxon>Pseudomonadati</taxon>
        <taxon>Campylobacterota</taxon>
        <taxon>Epsilonproteobacteria</taxon>
        <taxon>Campylobacterales</taxon>
        <taxon>Helicobacteraceae</taxon>
        <taxon>Helicobacter</taxon>
    </lineage>
</organism>
<comment type="caution">
    <text evidence="1">The sequence shown here is derived from an EMBL/GenBank/DDBJ whole genome shotgun (WGS) entry which is preliminary data.</text>
</comment>
<dbReference type="EMBL" id="JNUR01000015">
    <property type="protein sequence ID" value="KPH50640.1"/>
    <property type="molecule type" value="Genomic_DNA"/>
</dbReference>
<proteinExistence type="predicted"/>
<protein>
    <recommendedName>
        <fullName evidence="3">Transmembrane protein</fullName>
    </recommendedName>
</protein>
<name>A0AAW3J5I4_9HELI</name>
<evidence type="ECO:0000313" key="2">
    <source>
        <dbReference type="Proteomes" id="UP000037800"/>
    </source>
</evidence>
<accession>A0AAW3J5I4</accession>